<feature type="transmembrane region" description="Helical" evidence="1">
    <location>
        <begin position="268"/>
        <end position="290"/>
    </location>
</feature>
<evidence type="ECO:0008006" key="4">
    <source>
        <dbReference type="Google" id="ProtNLM"/>
    </source>
</evidence>
<keyword evidence="1" id="KW-0812">Transmembrane</keyword>
<dbReference type="InterPro" id="IPR011990">
    <property type="entry name" value="TPR-like_helical_dom_sf"/>
</dbReference>
<dbReference type="AlphaFoldDB" id="A0A150PTS9"/>
<name>A0A150PTS9_SORCE</name>
<feature type="transmembrane region" description="Helical" evidence="1">
    <location>
        <begin position="326"/>
        <end position="348"/>
    </location>
</feature>
<dbReference type="EMBL" id="JELX01001418">
    <property type="protein sequence ID" value="KYF59074.1"/>
    <property type="molecule type" value="Genomic_DNA"/>
</dbReference>
<comment type="caution">
    <text evidence="2">The sequence shown here is derived from an EMBL/GenBank/DDBJ whole genome shotgun (WGS) entry which is preliminary data.</text>
</comment>
<evidence type="ECO:0000313" key="2">
    <source>
        <dbReference type="EMBL" id="KYF59074.1"/>
    </source>
</evidence>
<accession>A0A150PTS9</accession>
<keyword evidence="1" id="KW-0472">Membrane</keyword>
<keyword evidence="1" id="KW-1133">Transmembrane helix</keyword>
<reference evidence="2 3" key="1">
    <citation type="submission" date="2014-02" db="EMBL/GenBank/DDBJ databases">
        <title>The small core and large imbalanced accessory genome model reveals a collaborative survival strategy of Sorangium cellulosum strains in nature.</title>
        <authorList>
            <person name="Han K."/>
            <person name="Peng R."/>
            <person name="Blom J."/>
            <person name="Li Y.-Z."/>
        </authorList>
    </citation>
    <scope>NUCLEOTIDE SEQUENCE [LARGE SCALE GENOMIC DNA]</scope>
    <source>
        <strain evidence="2 3">So0157-18</strain>
    </source>
</reference>
<dbReference type="Gene3D" id="1.25.40.10">
    <property type="entry name" value="Tetratricopeptide repeat domain"/>
    <property type="match status" value="1"/>
</dbReference>
<gene>
    <name evidence="2" type="ORF">BE04_31075</name>
</gene>
<dbReference type="Proteomes" id="UP000075604">
    <property type="component" value="Unassembled WGS sequence"/>
</dbReference>
<dbReference type="SUPFAM" id="SSF48452">
    <property type="entry name" value="TPR-like"/>
    <property type="match status" value="1"/>
</dbReference>
<protein>
    <recommendedName>
        <fullName evidence="4">PEGA domain-containing protein</fullName>
    </recommendedName>
</protein>
<sequence>MRSAQRGVLALLRRALSRAVRRPSLLPRLAAGPRGLKRLWGACCGVLLAVTPGALPSAAAQTASTAQTNDPRGRLASARDEFERGFHLAYEGRWAAALAAYERSERLHPHPLTTYNIALCEQALRRNTRARRAFLRALTESRRGIPMRGKEADAWMRVGAIERELGRLRLTIEPADAVIRIDGRPLEGDVGGGAQGTLVAGTLPAGPGRPPPAARFEVLLDAGRHEIELSRPGFVSRRVPWSAAAGATGAFTLTLAPAPRSERAQRMFYAGASVAGLGALGLITGTFFGARALVLKGEASKHCNSKSKCDADGVDTYHESQASADIATATFFPGLVLAGAGTGVALAADRFPSLWAGSSPEVRVTAVVGQNGSFLALAHAW</sequence>
<evidence type="ECO:0000256" key="1">
    <source>
        <dbReference type="SAM" id="Phobius"/>
    </source>
</evidence>
<proteinExistence type="predicted"/>
<evidence type="ECO:0000313" key="3">
    <source>
        <dbReference type="Proteomes" id="UP000075604"/>
    </source>
</evidence>
<organism evidence="2 3">
    <name type="scientific">Sorangium cellulosum</name>
    <name type="common">Polyangium cellulosum</name>
    <dbReference type="NCBI Taxonomy" id="56"/>
    <lineage>
        <taxon>Bacteria</taxon>
        <taxon>Pseudomonadati</taxon>
        <taxon>Myxococcota</taxon>
        <taxon>Polyangia</taxon>
        <taxon>Polyangiales</taxon>
        <taxon>Polyangiaceae</taxon>
        <taxon>Sorangium</taxon>
    </lineage>
</organism>